<accession>A0ACC2MPD0</accession>
<organism evidence="1 2">
    <name type="scientific">Persea americana</name>
    <name type="common">Avocado</name>
    <dbReference type="NCBI Taxonomy" id="3435"/>
    <lineage>
        <taxon>Eukaryota</taxon>
        <taxon>Viridiplantae</taxon>
        <taxon>Streptophyta</taxon>
        <taxon>Embryophyta</taxon>
        <taxon>Tracheophyta</taxon>
        <taxon>Spermatophyta</taxon>
        <taxon>Magnoliopsida</taxon>
        <taxon>Magnoliidae</taxon>
        <taxon>Laurales</taxon>
        <taxon>Lauraceae</taxon>
        <taxon>Persea</taxon>
    </lineage>
</organism>
<reference evidence="1 2" key="1">
    <citation type="journal article" date="2022" name="Hortic Res">
        <title>A haplotype resolved chromosomal level avocado genome allows analysis of novel avocado genes.</title>
        <authorList>
            <person name="Nath O."/>
            <person name="Fletcher S.J."/>
            <person name="Hayward A."/>
            <person name="Shaw L.M."/>
            <person name="Masouleh A.K."/>
            <person name="Furtado A."/>
            <person name="Henry R.J."/>
            <person name="Mitter N."/>
        </authorList>
    </citation>
    <scope>NUCLEOTIDE SEQUENCE [LARGE SCALE GENOMIC DNA]</scope>
    <source>
        <strain evidence="2">cv. Hass</strain>
    </source>
</reference>
<protein>
    <submittedName>
        <fullName evidence="1">Uncharacterized protein</fullName>
    </submittedName>
</protein>
<dbReference type="EMBL" id="CM056809">
    <property type="protein sequence ID" value="KAJ8647606.1"/>
    <property type="molecule type" value="Genomic_DNA"/>
</dbReference>
<dbReference type="Proteomes" id="UP001234297">
    <property type="component" value="Chromosome 1"/>
</dbReference>
<evidence type="ECO:0000313" key="2">
    <source>
        <dbReference type="Proteomes" id="UP001234297"/>
    </source>
</evidence>
<sequence>MTISEIVYSDLISTDKKLTSSSSPPEFRRWKRKIEFVLSDAHLKYVLSDPKPTDASLNQWVSDDERARSMILFAMDDLLFDVYSAHETAKLLMDSLAEIFPPGSSEYAVNLYKKYTNYKMGYHTSINDHLLQMRAMAIDLEHLCLSCVGEEAQKDAILNSLPESWAEVRDELRLRVHELNLEDLMRNLRKAEEMEKSRNLRKAEEMENSGYWVAY</sequence>
<evidence type="ECO:0000313" key="1">
    <source>
        <dbReference type="EMBL" id="KAJ8647606.1"/>
    </source>
</evidence>
<proteinExistence type="predicted"/>
<keyword evidence="2" id="KW-1185">Reference proteome</keyword>
<gene>
    <name evidence="1" type="ORF">MRB53_000629</name>
</gene>
<comment type="caution">
    <text evidence="1">The sequence shown here is derived from an EMBL/GenBank/DDBJ whole genome shotgun (WGS) entry which is preliminary data.</text>
</comment>
<name>A0ACC2MPD0_PERAE</name>